<reference evidence="1 2" key="1">
    <citation type="submission" date="2016-11" db="EMBL/GenBank/DDBJ databases">
        <authorList>
            <person name="Jaros S."/>
            <person name="Januszkiewicz K."/>
            <person name="Wedrychowicz H."/>
        </authorList>
    </citation>
    <scope>NUCLEOTIDE SEQUENCE [LARGE SCALE GENOMIC DNA]</scope>
    <source>
        <strain evidence="1 2">DSM 21864</strain>
    </source>
</reference>
<name>A0A1M6L0J7_9CLOT</name>
<dbReference type="RefSeq" id="WP_073009843.1">
    <property type="nucleotide sequence ID" value="NZ_FQZO01000006.1"/>
</dbReference>
<keyword evidence="2" id="KW-1185">Reference proteome</keyword>
<evidence type="ECO:0000313" key="1">
    <source>
        <dbReference type="EMBL" id="SHJ64659.1"/>
    </source>
</evidence>
<proteinExistence type="predicted"/>
<dbReference type="EMBL" id="FQZO01000006">
    <property type="protein sequence ID" value="SHJ64659.1"/>
    <property type="molecule type" value="Genomic_DNA"/>
</dbReference>
<protein>
    <submittedName>
        <fullName evidence="1">Uncharacterized protein</fullName>
    </submittedName>
</protein>
<accession>A0A1M6L0J7</accession>
<sequence>MGFIAKQPNGLYCRFSTVTDCPTHYNLTKEDYLNNTTRTVPNRKIGEDVLNNHLKSFSEVIDRFIPNNMSQEDFDRLVKIMSSEVFE</sequence>
<evidence type="ECO:0000313" key="2">
    <source>
        <dbReference type="Proteomes" id="UP000184080"/>
    </source>
</evidence>
<gene>
    <name evidence="1" type="ORF">SAMN05444401_3561</name>
</gene>
<dbReference type="Proteomes" id="UP000184080">
    <property type="component" value="Unassembled WGS sequence"/>
</dbReference>
<dbReference type="OrthoDB" id="2087711at2"/>
<organism evidence="1 2">
    <name type="scientific">Clostridium amylolyticum</name>
    <dbReference type="NCBI Taxonomy" id="1121298"/>
    <lineage>
        <taxon>Bacteria</taxon>
        <taxon>Bacillati</taxon>
        <taxon>Bacillota</taxon>
        <taxon>Clostridia</taxon>
        <taxon>Eubacteriales</taxon>
        <taxon>Clostridiaceae</taxon>
        <taxon>Clostridium</taxon>
    </lineage>
</organism>
<dbReference type="AlphaFoldDB" id="A0A1M6L0J7"/>
<dbReference type="STRING" id="1121298.SAMN05444401_3561"/>